<dbReference type="Proteomes" id="UP000038045">
    <property type="component" value="Unplaced"/>
</dbReference>
<dbReference type="SUPFAM" id="SSF64268">
    <property type="entry name" value="PX domain"/>
    <property type="match status" value="1"/>
</dbReference>
<dbReference type="GO" id="GO:0005768">
    <property type="term" value="C:endosome"/>
    <property type="evidence" value="ECO:0007669"/>
    <property type="project" value="UniProtKB-ARBA"/>
</dbReference>
<dbReference type="InterPro" id="IPR036871">
    <property type="entry name" value="PX_dom_sf"/>
</dbReference>
<feature type="domain" description="PX" evidence="6">
    <location>
        <begin position="99"/>
        <end position="246"/>
    </location>
</feature>
<evidence type="ECO:0000313" key="7">
    <source>
        <dbReference type="Proteomes" id="UP000038045"/>
    </source>
</evidence>
<keyword evidence="7" id="KW-1185">Reference proteome</keyword>
<dbReference type="InterPro" id="IPR001683">
    <property type="entry name" value="PX_dom"/>
</dbReference>
<evidence type="ECO:0000256" key="4">
    <source>
        <dbReference type="SAM" id="Coils"/>
    </source>
</evidence>
<comment type="similarity">
    <text evidence="1">Belongs to the sorting nexin family.</text>
</comment>
<keyword evidence="2" id="KW-0813">Transport</keyword>
<dbReference type="FunFam" id="1.20.1270.60:FF:000008">
    <property type="entry name" value="Sorting nexin"/>
    <property type="match status" value="1"/>
</dbReference>
<evidence type="ECO:0000259" key="6">
    <source>
        <dbReference type="PROSITE" id="PS50195"/>
    </source>
</evidence>
<sequence>MISEDNDVEKSKKIIHPLDLSSPNDEDDFHDVLNDEPNDESKKENILTNTSTVEDIYDKNFLLSSAPAQLKIEDNDNDGENVVECDERNHRTEEFTMDGESDVSLLVDISDALSERDKVKYTIHTKTNWNIFAKPEMSVVREHSEFLWLHNCLEENKDYAGLIIPQAPPKPDFDASREKLQKLGEGEATMTKEEFKKMKQELEQEYLATFKKTVAMHEMFLCRLASHPVFRNDKNFKVFLEYENDLSVRNKNKKEMVGSFWKKMTQSADEILLSGQKDVDDFFEQEKNFLVDYHTHIKEAVNKSDRVAHHRKNIAESYVKFANDIVKFAMLESASATNSIVTNTNHKSDAKFIGAFADTLERLKKIEARVATDEELKEADTLRYFCRESQAAKDLLYRRTRCLANYEASNKNLERARARNKDIPRAEREQAECCKKFEELSEVAKKELQELKIRKVKSFKRNLCDLVEMEIKHSKSQLTLLQTALASLKDEVNTINV</sequence>
<feature type="compositionally biased region" description="Acidic residues" evidence="5">
    <location>
        <begin position="24"/>
        <end position="38"/>
    </location>
</feature>
<name>A0A0N4ZE26_PARTI</name>
<protein>
    <submittedName>
        <fullName evidence="8">PX domain-containing protein</fullName>
    </submittedName>
</protein>
<proteinExistence type="inferred from homology"/>
<dbReference type="Gene3D" id="3.30.1520.10">
    <property type="entry name" value="Phox-like domain"/>
    <property type="match status" value="1"/>
</dbReference>
<keyword evidence="3" id="KW-0653">Protein transport</keyword>
<evidence type="ECO:0000256" key="2">
    <source>
        <dbReference type="ARBA" id="ARBA00022448"/>
    </source>
</evidence>
<dbReference type="PANTHER" id="PTHR45850:SF1">
    <property type="entry name" value="SORTING NEXIN 6, ISOFORM B"/>
    <property type="match status" value="1"/>
</dbReference>
<dbReference type="GO" id="GO:0015031">
    <property type="term" value="P:protein transport"/>
    <property type="evidence" value="ECO:0007669"/>
    <property type="project" value="UniProtKB-KW"/>
</dbReference>
<feature type="coiled-coil region" evidence="4">
    <location>
        <begin position="403"/>
        <end position="491"/>
    </location>
</feature>
<dbReference type="PROSITE" id="PS50195">
    <property type="entry name" value="PX"/>
    <property type="match status" value="1"/>
</dbReference>
<dbReference type="GO" id="GO:0090389">
    <property type="term" value="P:phagosome-lysosome fusion involved in apoptotic cell clearance"/>
    <property type="evidence" value="ECO:0007669"/>
    <property type="project" value="TreeGrafter"/>
</dbReference>
<evidence type="ECO:0000256" key="1">
    <source>
        <dbReference type="ARBA" id="ARBA00010883"/>
    </source>
</evidence>
<accession>A0A0N4ZE26</accession>
<dbReference type="FunFam" id="3.30.1520.10:FF:000001">
    <property type="entry name" value="Sorting nexin"/>
    <property type="match status" value="1"/>
</dbReference>
<evidence type="ECO:0000256" key="5">
    <source>
        <dbReference type="SAM" id="MobiDB-lite"/>
    </source>
</evidence>
<reference evidence="8" key="1">
    <citation type="submission" date="2017-02" db="UniProtKB">
        <authorList>
            <consortium name="WormBaseParasite"/>
        </authorList>
    </citation>
    <scope>IDENTIFICATION</scope>
</reference>
<dbReference type="PANTHER" id="PTHR45850">
    <property type="entry name" value="SORTING NEXIN FAMILY MEMBER"/>
    <property type="match status" value="1"/>
</dbReference>
<dbReference type="CDD" id="cd06892">
    <property type="entry name" value="PX_SNX5_like"/>
    <property type="match status" value="1"/>
</dbReference>
<feature type="region of interest" description="Disordered" evidence="5">
    <location>
        <begin position="1"/>
        <end position="44"/>
    </location>
</feature>
<organism evidence="7 8">
    <name type="scientific">Parastrongyloides trichosuri</name>
    <name type="common">Possum-specific nematode worm</name>
    <dbReference type="NCBI Taxonomy" id="131310"/>
    <lineage>
        <taxon>Eukaryota</taxon>
        <taxon>Metazoa</taxon>
        <taxon>Ecdysozoa</taxon>
        <taxon>Nematoda</taxon>
        <taxon>Chromadorea</taxon>
        <taxon>Rhabditida</taxon>
        <taxon>Tylenchina</taxon>
        <taxon>Panagrolaimomorpha</taxon>
        <taxon>Strongyloidoidea</taxon>
        <taxon>Strongyloididae</taxon>
        <taxon>Parastrongyloides</taxon>
    </lineage>
</organism>
<dbReference type="WBParaSite" id="PTRK_0000586000.1">
    <property type="protein sequence ID" value="PTRK_0000586000.1"/>
    <property type="gene ID" value="PTRK_0000586000"/>
</dbReference>
<evidence type="ECO:0000313" key="8">
    <source>
        <dbReference type="WBParaSite" id="PTRK_0000586000.1"/>
    </source>
</evidence>
<evidence type="ECO:0000256" key="3">
    <source>
        <dbReference type="ARBA" id="ARBA00022927"/>
    </source>
</evidence>
<dbReference type="Pfam" id="PF09325">
    <property type="entry name" value="Vps5"/>
    <property type="match status" value="1"/>
</dbReference>
<dbReference type="STRING" id="131310.A0A0N4ZE26"/>
<keyword evidence="4" id="KW-0175">Coiled coil</keyword>
<dbReference type="AlphaFoldDB" id="A0A0N4ZE26"/>
<dbReference type="Gene3D" id="1.20.1270.60">
    <property type="entry name" value="Arfaptin homology (AH) domain/BAR domain"/>
    <property type="match status" value="1"/>
</dbReference>
<dbReference type="Pfam" id="PF00787">
    <property type="entry name" value="PX"/>
    <property type="match status" value="1"/>
</dbReference>
<dbReference type="GO" id="GO:0035091">
    <property type="term" value="F:phosphatidylinositol binding"/>
    <property type="evidence" value="ECO:0007669"/>
    <property type="project" value="InterPro"/>
</dbReference>
<dbReference type="InterPro" id="IPR027267">
    <property type="entry name" value="AH/BAR_dom_sf"/>
</dbReference>
<dbReference type="InterPro" id="IPR015404">
    <property type="entry name" value="Vps5_C"/>
</dbReference>